<accession>A0A316MF54</accession>
<dbReference type="AlphaFoldDB" id="A0A316MF54"/>
<dbReference type="GO" id="GO:0016757">
    <property type="term" value="F:glycosyltransferase activity"/>
    <property type="evidence" value="ECO:0007669"/>
    <property type="project" value="InterPro"/>
</dbReference>
<evidence type="ECO:0000313" key="3">
    <source>
        <dbReference type="Proteomes" id="UP000246114"/>
    </source>
</evidence>
<reference evidence="2 3" key="1">
    <citation type="submission" date="2018-03" db="EMBL/GenBank/DDBJ databases">
        <title>The uncultured portion of the human microbiome is neutrally assembled.</title>
        <authorList>
            <person name="Jeraldo P."/>
            <person name="Boardman L."/>
            <person name="White B.A."/>
            <person name="Nelson H."/>
            <person name="Goldenfeld N."/>
            <person name="Chia N."/>
        </authorList>
    </citation>
    <scope>NUCLEOTIDE SEQUENCE [LARGE SCALE GENOMIC DNA]</scope>
    <source>
        <strain evidence="2">CIM:MAG 903</strain>
    </source>
</reference>
<dbReference type="Pfam" id="PF00534">
    <property type="entry name" value="Glycos_transf_1"/>
    <property type="match status" value="1"/>
</dbReference>
<dbReference type="EMBL" id="QAMZ01000002">
    <property type="protein sequence ID" value="PWL55889.1"/>
    <property type="molecule type" value="Genomic_DNA"/>
</dbReference>
<dbReference type="Gene3D" id="3.40.50.2000">
    <property type="entry name" value="Glycogen Phosphorylase B"/>
    <property type="match status" value="2"/>
</dbReference>
<proteinExistence type="predicted"/>
<comment type="caution">
    <text evidence="2">The sequence shown here is derived from an EMBL/GenBank/DDBJ whole genome shotgun (WGS) entry which is preliminary data.</text>
</comment>
<dbReference type="PANTHER" id="PTHR12526">
    <property type="entry name" value="GLYCOSYLTRANSFERASE"/>
    <property type="match status" value="1"/>
</dbReference>
<feature type="domain" description="Glycosyl transferase family 1" evidence="1">
    <location>
        <begin position="199"/>
        <end position="373"/>
    </location>
</feature>
<dbReference type="PANTHER" id="PTHR12526:SF638">
    <property type="entry name" value="SPORE COAT PROTEIN SA"/>
    <property type="match status" value="1"/>
</dbReference>
<dbReference type="Proteomes" id="UP000246114">
    <property type="component" value="Unassembled WGS sequence"/>
</dbReference>
<dbReference type="SUPFAM" id="SSF53756">
    <property type="entry name" value="UDP-Glycosyltransferase/glycogen phosphorylase"/>
    <property type="match status" value="1"/>
</dbReference>
<sequence length="397" mass="45450">MRIAFITASSLPMPPVNGGAVENLIDIILKYNELSGEHDITVYSCESQKALDMADTYKKSEFIYINTNSVFYKLNKGLLYIINKISKRYHGNAFIRQIAKLIYSSDNKFDAIIIENRPEYAIPIRKVYKGDIILHLHNDLLNKDTRYSKAIIKSQNAIYTVSDYIKGRVQSIGNNIYIKTIYNGVNIDLFNYEIYAQKREDLRQKYGFKSDDIIFMFSGRLNEAKGIDKLMEAFVELPKELNTKLLVVGSSIYGKTKEDAFLTRLKQIANKRKEDIIFTGYIDYNDIPKIHAVSDIAVIPSVWDDPSPLTVYEAMSSGLPILTTDSGGIPELVTEECAIIVQRDAKLTEKLKDEMIKLALDNKLRERMAYHSRLRGENFSKERFASVLLNEVNIKFK</sequence>
<evidence type="ECO:0000313" key="2">
    <source>
        <dbReference type="EMBL" id="PWL55889.1"/>
    </source>
</evidence>
<protein>
    <recommendedName>
        <fullName evidence="1">Glycosyl transferase family 1 domain-containing protein</fullName>
    </recommendedName>
</protein>
<organism evidence="2 3">
    <name type="scientific">Clostridium cadaveris</name>
    <dbReference type="NCBI Taxonomy" id="1529"/>
    <lineage>
        <taxon>Bacteria</taxon>
        <taxon>Bacillati</taxon>
        <taxon>Bacillota</taxon>
        <taxon>Clostridia</taxon>
        <taxon>Eubacteriales</taxon>
        <taxon>Clostridiaceae</taxon>
        <taxon>Clostridium</taxon>
    </lineage>
</organism>
<evidence type="ECO:0000259" key="1">
    <source>
        <dbReference type="Pfam" id="PF00534"/>
    </source>
</evidence>
<gene>
    <name evidence="2" type="ORF">DBY38_00175</name>
</gene>
<dbReference type="InterPro" id="IPR001296">
    <property type="entry name" value="Glyco_trans_1"/>
</dbReference>
<dbReference type="CDD" id="cd03801">
    <property type="entry name" value="GT4_PimA-like"/>
    <property type="match status" value="1"/>
</dbReference>
<name>A0A316MF54_9CLOT</name>